<protein>
    <submittedName>
        <fullName evidence="1">Uncharacterized protein</fullName>
    </submittedName>
</protein>
<comment type="caution">
    <text evidence="1">The sequence shown here is derived from an EMBL/GenBank/DDBJ whole genome shotgun (WGS) entry which is preliminary data.</text>
</comment>
<gene>
    <name evidence="1" type="ORF">M9H77_37123</name>
</gene>
<reference evidence="2" key="1">
    <citation type="journal article" date="2023" name="Nat. Plants">
        <title>Single-cell RNA sequencing provides a high-resolution roadmap for understanding the multicellular compartmentation of specialized metabolism.</title>
        <authorList>
            <person name="Sun S."/>
            <person name="Shen X."/>
            <person name="Li Y."/>
            <person name="Li Y."/>
            <person name="Wang S."/>
            <person name="Li R."/>
            <person name="Zhang H."/>
            <person name="Shen G."/>
            <person name="Guo B."/>
            <person name="Wei J."/>
            <person name="Xu J."/>
            <person name="St-Pierre B."/>
            <person name="Chen S."/>
            <person name="Sun C."/>
        </authorList>
    </citation>
    <scope>NUCLEOTIDE SEQUENCE [LARGE SCALE GENOMIC DNA]</scope>
</reference>
<name>A0ACB9ZUJ7_CATRO</name>
<organism evidence="1 2">
    <name type="scientific">Catharanthus roseus</name>
    <name type="common">Madagascar periwinkle</name>
    <name type="synonym">Vinca rosea</name>
    <dbReference type="NCBI Taxonomy" id="4058"/>
    <lineage>
        <taxon>Eukaryota</taxon>
        <taxon>Viridiplantae</taxon>
        <taxon>Streptophyta</taxon>
        <taxon>Embryophyta</taxon>
        <taxon>Tracheophyta</taxon>
        <taxon>Spermatophyta</taxon>
        <taxon>Magnoliopsida</taxon>
        <taxon>eudicotyledons</taxon>
        <taxon>Gunneridae</taxon>
        <taxon>Pentapetalae</taxon>
        <taxon>asterids</taxon>
        <taxon>lamiids</taxon>
        <taxon>Gentianales</taxon>
        <taxon>Apocynaceae</taxon>
        <taxon>Rauvolfioideae</taxon>
        <taxon>Vinceae</taxon>
        <taxon>Catharanthinae</taxon>
        <taxon>Catharanthus</taxon>
    </lineage>
</organism>
<proteinExistence type="predicted"/>
<accession>A0ACB9ZUJ7</accession>
<sequence>MFYSKGLLSKKGALGNVWIAAHGLKKLKREQVKKFNVSSCVDMIIRGEADKFAHRILAFLLLGVARIYSKKVEFLLHDCDDMLDKLRRFTVDERVNKSISRTHRSYRSITLPDRFELDAFDLDISEDQDMSRIDVRSLEDLTLTDASRMEVHYENDEEHHGREDSLSREAFPSAHTPVRDVSSPLFMEIDSDTSPYDTSSLKPGMEEPSGTDFSLEKRPEPNIERQSVERLVEFELPLATRLQDIVLGEVDTAVPQSNSLRNYLSVSVDVTPESRIAGDGSTEFVAVRGPATGESAKVMKRRKCLLDEEVFAPNRCTSSPKVATGESAMARKKRKCLFDEKIVLSNRVLKHCLDDKSNSATRRKGRRQTALDAPRACKMPTLPKSLFERLIPCVVDFGSLVSRTKIAGVSVETAATTTDSFIAQSPVTQMSAKPAEICENPVVVKPLDVQISVEAATSDMQMSYEQNSIAPVTPVNQSASLRLLDVPRVCEPDMLRSASPFDSLDKRPNFNKDLVLDIALMDEEVNSGAGYNPEKFQWTARTRKVASYLHQNISTQQNGDGRLNLSRLLENKTRTDSARMFYEILALKCGNYINVKQEDAYGDIIVGETRKLKQTLDANDDRSRR</sequence>
<evidence type="ECO:0000313" key="1">
    <source>
        <dbReference type="EMBL" id="KAI5651118.1"/>
    </source>
</evidence>
<evidence type="ECO:0000313" key="2">
    <source>
        <dbReference type="Proteomes" id="UP001060085"/>
    </source>
</evidence>
<keyword evidence="2" id="KW-1185">Reference proteome</keyword>
<dbReference type="EMBL" id="CM044708">
    <property type="protein sequence ID" value="KAI5651118.1"/>
    <property type="molecule type" value="Genomic_DNA"/>
</dbReference>
<dbReference type="Proteomes" id="UP001060085">
    <property type="component" value="Linkage Group LG08"/>
</dbReference>